<protein>
    <recommendedName>
        <fullName evidence="1">DNA (cytosine-5-)-methyltransferase</fullName>
        <ecNumber evidence="1">2.1.1.37</ecNumber>
    </recommendedName>
</protein>
<dbReference type="EC" id="2.1.1.37" evidence="1"/>
<dbReference type="GO" id="GO:0003886">
    <property type="term" value="F:DNA (cytosine-5-)-methyltransferase activity"/>
    <property type="evidence" value="ECO:0007669"/>
    <property type="project" value="UniProtKB-EC"/>
</dbReference>
<keyword evidence="8" id="KW-0614">Plasmid</keyword>
<dbReference type="GO" id="GO:0032259">
    <property type="term" value="P:methylation"/>
    <property type="evidence" value="ECO:0007669"/>
    <property type="project" value="UniProtKB-KW"/>
</dbReference>
<dbReference type="PANTHER" id="PTHR46098">
    <property type="entry name" value="TRNA (CYTOSINE(38)-C(5))-METHYLTRANSFERASE"/>
    <property type="match status" value="1"/>
</dbReference>
<dbReference type="Pfam" id="PF00145">
    <property type="entry name" value="DNA_methylase"/>
    <property type="match status" value="1"/>
</dbReference>
<dbReference type="REBASE" id="14695">
    <property type="entry name" value="M.MpePMORF340P"/>
</dbReference>
<dbReference type="RefSeq" id="WP_011831703.1">
    <property type="nucleotide sequence ID" value="NC_008826.1"/>
</dbReference>
<dbReference type="EMBL" id="CP000556">
    <property type="protein sequence ID" value="ABM97115.1"/>
    <property type="molecule type" value="Genomic_DNA"/>
</dbReference>
<sequence>MTSLHTYAVRKIGSHRGSPRLWLEGREPTKGGFLPGTRFNTRVDTGRALLVLEAVEDGVRIVSGKQRGDRQIPVIDINSKELLDIFTGIEAVRVIVQEGVISILPLASELRARERVIRLKDGLANGTLSTGSVSSGIGVLDRAAHEGLEQAGVECRLAFANEIREDCVEHMCDHNPIVDQHTVTLTAPMQELAFDEWAMSRLPKVDVLVGGIPCSGASRAGRAKRGASHAEAHPEVGHLIVAFLAIIAKVNPSAIVLENVPVWGTSASMFILRNQLRDLGYDVHETIVNSAEWNVLEHRERLCVVAVTKGIEFSFDGLERPEPVSRRLGEIMDEVPVDAPCWSEMAYLKDKRARDEAKGNNFKMTVLTPDSEKVPCLNKSLWKRQSSGSFWKHPDDSNLLRLPTVREHARCKGVWEDLVEGVGLTFGHEALGQSVTVPPFISIFKLLGQALKRFASEAEASIQPFALRELKAA</sequence>
<feature type="active site" evidence="7">
    <location>
        <position position="214"/>
    </location>
</feature>
<geneLocation type="plasmid" evidence="8 9">
    <name>RPME01</name>
</geneLocation>
<name>A2SNH6_METPP</name>
<dbReference type="KEGG" id="mpt:Mpe_B0340"/>
<dbReference type="PROSITE" id="PS51679">
    <property type="entry name" value="SAM_MT_C5"/>
    <property type="match status" value="1"/>
</dbReference>
<keyword evidence="9" id="KW-1185">Reference proteome</keyword>
<evidence type="ECO:0000256" key="4">
    <source>
        <dbReference type="ARBA" id="ARBA00022691"/>
    </source>
</evidence>
<keyword evidence="4 7" id="KW-0949">S-adenosyl-L-methionine</keyword>
<dbReference type="Gene3D" id="3.40.50.150">
    <property type="entry name" value="Vaccinia Virus protein VP39"/>
    <property type="match status" value="1"/>
</dbReference>
<accession>A2SNH6</accession>
<evidence type="ECO:0000256" key="7">
    <source>
        <dbReference type="PROSITE-ProRule" id="PRU01016"/>
    </source>
</evidence>
<dbReference type="PANTHER" id="PTHR46098:SF1">
    <property type="entry name" value="TRNA (CYTOSINE(38)-C(5))-METHYLTRANSFERASE"/>
    <property type="match status" value="1"/>
</dbReference>
<dbReference type="eggNOG" id="COG0270">
    <property type="taxonomic scope" value="Bacteria"/>
</dbReference>
<dbReference type="SUPFAM" id="SSF53335">
    <property type="entry name" value="S-adenosyl-L-methionine-dependent methyltransferases"/>
    <property type="match status" value="1"/>
</dbReference>
<keyword evidence="5" id="KW-0680">Restriction system</keyword>
<keyword evidence="3 7" id="KW-0808">Transferase</keyword>
<evidence type="ECO:0000256" key="5">
    <source>
        <dbReference type="ARBA" id="ARBA00022747"/>
    </source>
</evidence>
<comment type="similarity">
    <text evidence="7">Belongs to the class I-like SAM-binding methyltransferase superfamily. C5-methyltransferase family.</text>
</comment>
<evidence type="ECO:0000256" key="2">
    <source>
        <dbReference type="ARBA" id="ARBA00022603"/>
    </source>
</evidence>
<evidence type="ECO:0000313" key="8">
    <source>
        <dbReference type="EMBL" id="ABM97115.1"/>
    </source>
</evidence>
<evidence type="ECO:0000313" key="9">
    <source>
        <dbReference type="Proteomes" id="UP000000366"/>
    </source>
</evidence>
<dbReference type="AlphaFoldDB" id="A2SNH6"/>
<gene>
    <name evidence="8" type="ordered locus">Mpe_B0340</name>
</gene>
<dbReference type="Proteomes" id="UP000000366">
    <property type="component" value="Plasmid RPME01"/>
</dbReference>
<dbReference type="GO" id="GO:0009307">
    <property type="term" value="P:DNA restriction-modification system"/>
    <property type="evidence" value="ECO:0007669"/>
    <property type="project" value="UniProtKB-KW"/>
</dbReference>
<comment type="catalytic activity">
    <reaction evidence="6">
        <text>a 2'-deoxycytidine in DNA + S-adenosyl-L-methionine = a 5-methyl-2'-deoxycytidine in DNA + S-adenosyl-L-homocysteine + H(+)</text>
        <dbReference type="Rhea" id="RHEA:13681"/>
        <dbReference type="Rhea" id="RHEA-COMP:11369"/>
        <dbReference type="Rhea" id="RHEA-COMP:11370"/>
        <dbReference type="ChEBI" id="CHEBI:15378"/>
        <dbReference type="ChEBI" id="CHEBI:57856"/>
        <dbReference type="ChEBI" id="CHEBI:59789"/>
        <dbReference type="ChEBI" id="CHEBI:85452"/>
        <dbReference type="ChEBI" id="CHEBI:85454"/>
        <dbReference type="EC" id="2.1.1.37"/>
    </reaction>
</comment>
<dbReference type="InterPro" id="IPR050750">
    <property type="entry name" value="C5-MTase"/>
</dbReference>
<reference evidence="8 9" key="1">
    <citation type="journal article" date="2007" name="J. Bacteriol.">
        <title>Whole-genome analysis of the methyl tert-butyl ether-degrading beta-proteobacterium Methylibium petroleiphilum PM1.</title>
        <authorList>
            <person name="Kane S.R."/>
            <person name="Chakicherla A.Y."/>
            <person name="Chain P.S.G."/>
            <person name="Schmidt R."/>
            <person name="Shin M.W."/>
            <person name="Legler T.C."/>
            <person name="Scow K.M."/>
            <person name="Larimer F.W."/>
            <person name="Lucas S.M."/>
            <person name="Richardson P.M."/>
            <person name="Hristova K.R."/>
        </authorList>
    </citation>
    <scope>NUCLEOTIDE SEQUENCE [LARGE SCALE GENOMIC DNA]</scope>
    <source>
        <strain evidence="9">ATCC BAA-1232 / LMG 22953 / PM1</strain>
        <plasmid evidence="8 9">RPME01</plasmid>
    </source>
</reference>
<evidence type="ECO:0000256" key="3">
    <source>
        <dbReference type="ARBA" id="ARBA00022679"/>
    </source>
</evidence>
<evidence type="ECO:0000256" key="6">
    <source>
        <dbReference type="ARBA" id="ARBA00047422"/>
    </source>
</evidence>
<proteinExistence type="inferred from homology"/>
<organism evidence="8 9">
    <name type="scientific">Methylibium petroleiphilum (strain ATCC BAA-1232 / LMG 22953 / PM1)</name>
    <dbReference type="NCBI Taxonomy" id="420662"/>
    <lineage>
        <taxon>Bacteria</taxon>
        <taxon>Pseudomonadati</taxon>
        <taxon>Pseudomonadota</taxon>
        <taxon>Betaproteobacteria</taxon>
        <taxon>Burkholderiales</taxon>
        <taxon>Sphaerotilaceae</taxon>
        <taxon>Methylibium</taxon>
    </lineage>
</organism>
<dbReference type="InterPro" id="IPR001525">
    <property type="entry name" value="C5_MeTfrase"/>
</dbReference>
<evidence type="ECO:0000256" key="1">
    <source>
        <dbReference type="ARBA" id="ARBA00011975"/>
    </source>
</evidence>
<keyword evidence="2 7" id="KW-0489">Methyltransferase</keyword>
<dbReference type="HOGENOM" id="CLU_030951_0_0_4"/>
<dbReference type="InterPro" id="IPR029063">
    <property type="entry name" value="SAM-dependent_MTases_sf"/>
</dbReference>